<keyword evidence="2" id="KW-1185">Reference proteome</keyword>
<reference evidence="1" key="1">
    <citation type="submission" date="2022-01" db="EMBL/GenBank/DDBJ databases">
        <title>Whole genome-based taxonomy of the Shewanellaceae.</title>
        <authorList>
            <person name="Martin-Rodriguez A.J."/>
        </authorList>
    </citation>
    <scope>NUCLEOTIDE SEQUENCE</scope>
    <source>
        <strain evidence="1">DSM 16422</strain>
    </source>
</reference>
<dbReference type="AlphaFoldDB" id="A0A9X1ZL51"/>
<sequence length="112" mass="12360">MEFPTQAEHQVQFGKLKELFSDCRSPESIGLLLSTAISIALVRLETPFLVNNEKPELSDKQKLLTMSIVRASYDTGINSADVLREQLVTAINEDRANDIVAQALATARKQSA</sequence>
<protein>
    <submittedName>
        <fullName evidence="1">Uncharacterized protein</fullName>
    </submittedName>
</protein>
<gene>
    <name evidence="1" type="ORF">L2672_09680</name>
</gene>
<dbReference type="RefSeq" id="WP_248995648.1">
    <property type="nucleotide sequence ID" value="NZ_JAKIKP010000006.1"/>
</dbReference>
<proteinExistence type="predicted"/>
<evidence type="ECO:0000313" key="2">
    <source>
        <dbReference type="Proteomes" id="UP001139333"/>
    </source>
</evidence>
<evidence type="ECO:0000313" key="1">
    <source>
        <dbReference type="EMBL" id="MCL1142962.1"/>
    </source>
</evidence>
<comment type="caution">
    <text evidence="1">The sequence shown here is derived from an EMBL/GenBank/DDBJ whole genome shotgun (WGS) entry which is preliminary data.</text>
</comment>
<name>A0A9X1ZL51_9GAMM</name>
<dbReference type="EMBL" id="JAKIKP010000006">
    <property type="protein sequence ID" value="MCL1142962.1"/>
    <property type="molecule type" value="Genomic_DNA"/>
</dbReference>
<dbReference type="Proteomes" id="UP001139333">
    <property type="component" value="Unassembled WGS sequence"/>
</dbReference>
<organism evidence="1 2">
    <name type="scientific">Shewanella gaetbuli</name>
    <dbReference type="NCBI Taxonomy" id="220752"/>
    <lineage>
        <taxon>Bacteria</taxon>
        <taxon>Pseudomonadati</taxon>
        <taxon>Pseudomonadota</taxon>
        <taxon>Gammaproteobacteria</taxon>
        <taxon>Alteromonadales</taxon>
        <taxon>Shewanellaceae</taxon>
        <taxon>Shewanella</taxon>
    </lineage>
</organism>
<accession>A0A9X1ZL51</accession>